<dbReference type="PANTHER" id="PTHR43232">
    <property type="entry name" value="MOLYBDENUM COFACTOR BIOSYNTHESIS PROTEIN B"/>
    <property type="match status" value="1"/>
</dbReference>
<dbReference type="NCBIfam" id="TIGR02667">
    <property type="entry name" value="moaB_proteo"/>
    <property type="match status" value="1"/>
</dbReference>
<organism evidence="4 5">
    <name type="scientific">Nitrococcus mobilis Nb-231</name>
    <dbReference type="NCBI Taxonomy" id="314278"/>
    <lineage>
        <taxon>Bacteria</taxon>
        <taxon>Pseudomonadati</taxon>
        <taxon>Pseudomonadota</taxon>
        <taxon>Gammaproteobacteria</taxon>
        <taxon>Chromatiales</taxon>
        <taxon>Ectothiorhodospiraceae</taxon>
        <taxon>Nitrococcus</taxon>
    </lineage>
</organism>
<dbReference type="EMBL" id="AAOF01000009">
    <property type="protein sequence ID" value="EAR21392.1"/>
    <property type="molecule type" value="Genomic_DNA"/>
</dbReference>
<gene>
    <name evidence="4" type="ORF">NB231_13396</name>
</gene>
<protein>
    <recommendedName>
        <fullName evidence="1 2">Molybdenum cofactor biosynthesis protein B</fullName>
    </recommendedName>
</protein>
<evidence type="ECO:0000256" key="1">
    <source>
        <dbReference type="ARBA" id="ARBA00015262"/>
    </source>
</evidence>
<accession>A4BSD2</accession>
<comment type="similarity">
    <text evidence="2">Belongs to the MoaB/Mog family.</text>
</comment>
<evidence type="ECO:0000259" key="3">
    <source>
        <dbReference type="SMART" id="SM00852"/>
    </source>
</evidence>
<name>A4BSD2_9GAMM</name>
<dbReference type="InterPro" id="IPR001453">
    <property type="entry name" value="MoaB/Mog_dom"/>
</dbReference>
<dbReference type="NCBIfam" id="TIGR00177">
    <property type="entry name" value="molyb_syn"/>
    <property type="match status" value="1"/>
</dbReference>
<dbReference type="InterPro" id="IPR036425">
    <property type="entry name" value="MoaB/Mog-like_dom_sf"/>
</dbReference>
<dbReference type="STRING" id="314278.NB231_13396"/>
<comment type="function">
    <text evidence="2">May be involved in the biosynthesis of molybdopterin.</text>
</comment>
<dbReference type="UniPathway" id="UPA00344"/>
<dbReference type="InterPro" id="IPR013484">
    <property type="entry name" value="MoaB_proteobac"/>
</dbReference>
<reference evidence="4 5" key="1">
    <citation type="submission" date="2006-02" db="EMBL/GenBank/DDBJ databases">
        <authorList>
            <person name="Waterbury J."/>
            <person name="Ferriera S."/>
            <person name="Johnson J."/>
            <person name="Kravitz S."/>
            <person name="Halpern A."/>
            <person name="Remington K."/>
            <person name="Beeson K."/>
            <person name="Tran B."/>
            <person name="Rogers Y.-H."/>
            <person name="Friedman R."/>
            <person name="Venter J.C."/>
        </authorList>
    </citation>
    <scope>NUCLEOTIDE SEQUENCE [LARGE SCALE GENOMIC DNA]</scope>
    <source>
        <strain evidence="4 5">Nb-231</strain>
    </source>
</reference>
<dbReference type="GO" id="GO:0006777">
    <property type="term" value="P:Mo-molybdopterin cofactor biosynthetic process"/>
    <property type="evidence" value="ECO:0007669"/>
    <property type="project" value="UniProtKB-UniRule"/>
</dbReference>
<dbReference type="CDD" id="cd00886">
    <property type="entry name" value="MogA_MoaB"/>
    <property type="match status" value="1"/>
</dbReference>
<dbReference type="eggNOG" id="COG0521">
    <property type="taxonomic scope" value="Bacteria"/>
</dbReference>
<evidence type="ECO:0000313" key="5">
    <source>
        <dbReference type="Proteomes" id="UP000003374"/>
    </source>
</evidence>
<evidence type="ECO:0000313" key="4">
    <source>
        <dbReference type="EMBL" id="EAR21392.1"/>
    </source>
</evidence>
<dbReference type="SMART" id="SM00852">
    <property type="entry name" value="MoCF_biosynth"/>
    <property type="match status" value="1"/>
</dbReference>
<dbReference type="PIRSF" id="PIRSF006443">
    <property type="entry name" value="MoaB"/>
    <property type="match status" value="1"/>
</dbReference>
<dbReference type="AlphaFoldDB" id="A4BSD2"/>
<keyword evidence="5" id="KW-1185">Reference proteome</keyword>
<dbReference type="RefSeq" id="WP_005003448.1">
    <property type="nucleotide sequence ID" value="NZ_CH672427.1"/>
</dbReference>
<comment type="pathway">
    <text evidence="2">Cofactor biosynthesis; molybdopterin biosynthesis.</text>
</comment>
<comment type="caution">
    <text evidence="4">The sequence shown here is derived from an EMBL/GenBank/DDBJ whole genome shotgun (WGS) entry which is preliminary data.</text>
</comment>
<dbReference type="GO" id="GO:0005829">
    <property type="term" value="C:cytosol"/>
    <property type="evidence" value="ECO:0007669"/>
    <property type="project" value="TreeGrafter"/>
</dbReference>
<sequence>MMVHRSGAAFRALRIAVLTISDTRGLAEDRSGDALCQGIAESGHELVQRELVPDDVYRIRAAVSAWIADPQVQVVLCTGGTGFAARDRTPEALIVLFDQEVRGFGELFRQLSFEEIGSSTLQSRALAGFANRTLIACLPGSTGACRTAWNRILREQLDVRHRPCNLAELVLLEERDELGKLN</sequence>
<dbReference type="Proteomes" id="UP000003374">
    <property type="component" value="Unassembled WGS sequence"/>
</dbReference>
<dbReference type="Pfam" id="PF00994">
    <property type="entry name" value="MoCF_biosynth"/>
    <property type="match status" value="1"/>
</dbReference>
<keyword evidence="2" id="KW-0501">Molybdenum cofactor biosynthesis</keyword>
<dbReference type="SUPFAM" id="SSF53218">
    <property type="entry name" value="Molybdenum cofactor biosynthesis proteins"/>
    <property type="match status" value="1"/>
</dbReference>
<dbReference type="InterPro" id="IPR012245">
    <property type="entry name" value="MoaB"/>
</dbReference>
<dbReference type="PANTHER" id="PTHR43232:SF2">
    <property type="entry name" value="MOLYBDENUM COFACTOR BIOSYNTHESIS PROTEIN B"/>
    <property type="match status" value="1"/>
</dbReference>
<dbReference type="Gene3D" id="3.40.980.10">
    <property type="entry name" value="MoaB/Mog-like domain"/>
    <property type="match status" value="1"/>
</dbReference>
<evidence type="ECO:0000256" key="2">
    <source>
        <dbReference type="PIRNR" id="PIRNR006443"/>
    </source>
</evidence>
<feature type="domain" description="MoaB/Mog" evidence="3">
    <location>
        <begin position="16"/>
        <end position="160"/>
    </location>
</feature>
<proteinExistence type="inferred from homology"/>
<dbReference type="HOGENOM" id="CLU_077358_2_2_6"/>